<dbReference type="InterPro" id="IPR029063">
    <property type="entry name" value="SAM-dependent_MTases_sf"/>
</dbReference>
<dbReference type="Pfam" id="PF08241">
    <property type="entry name" value="Methyltransf_11"/>
    <property type="match status" value="1"/>
</dbReference>
<evidence type="ECO:0000259" key="2">
    <source>
        <dbReference type="Pfam" id="PF08241"/>
    </source>
</evidence>
<evidence type="ECO:0000313" key="4">
    <source>
        <dbReference type="EMBL" id="WXC82798.1"/>
    </source>
</evidence>
<accession>A0A973W4D3</accession>
<dbReference type="InterPro" id="IPR050447">
    <property type="entry name" value="Erg6_SMT_methyltransf"/>
</dbReference>
<dbReference type="RefSeq" id="WP_166207596.1">
    <property type="nucleotide sequence ID" value="NZ_CP088285.1"/>
</dbReference>
<feature type="domain" description="Methyltransferase type 11" evidence="2">
    <location>
        <begin position="67"/>
        <end position="161"/>
    </location>
</feature>
<dbReference type="AlphaFoldDB" id="A0A973W4D3"/>
<dbReference type="GO" id="GO:0016126">
    <property type="term" value="P:sterol biosynthetic process"/>
    <property type="evidence" value="ECO:0007669"/>
    <property type="project" value="TreeGrafter"/>
</dbReference>
<keyword evidence="3" id="KW-0489">Methyltransferase</keyword>
<dbReference type="InterPro" id="IPR013216">
    <property type="entry name" value="Methyltransf_11"/>
</dbReference>
<sequence>MTETQQAIDAANAAFWDELCGSAAARAWGITDSSMESLRRYDENYFHFYPYLEKYIDWKAMRGKRVLEIGLGYGSVSQKIAESGADFTGLDIAANPVTMVNHRIKQSGLNGRAVQGSILSNSLPDNSFDAVVAIGCLHHTGNLAAAIAACRRLLVPGGRLVGMVYYAYSYRQFVLEPKRALRYMLRELGGYRGTFRDGETAAYDKTQDGSLAPATEFISARSLREICAGYSNFQAVPENADQERPFKLWKRPQLLASPIPRYCGLDIYWSCNKSGA</sequence>
<dbReference type="SUPFAM" id="SSF53335">
    <property type="entry name" value="S-adenosyl-L-methionine-dependent methyltransferases"/>
    <property type="match status" value="1"/>
</dbReference>
<protein>
    <submittedName>
        <fullName evidence="3">Class I SAM-dependent methyltransferase</fullName>
    </submittedName>
</protein>
<gene>
    <name evidence="3" type="ORF">HAP48_031095</name>
    <name evidence="4" type="ORF">WDK88_15060</name>
</gene>
<evidence type="ECO:0000313" key="5">
    <source>
        <dbReference type="Proteomes" id="UP001432046"/>
    </source>
</evidence>
<proteinExistence type="predicted"/>
<evidence type="ECO:0000256" key="1">
    <source>
        <dbReference type="ARBA" id="ARBA00022679"/>
    </source>
</evidence>
<dbReference type="EMBL" id="CP147711">
    <property type="protein sequence ID" value="WXC82798.1"/>
    <property type="molecule type" value="Genomic_DNA"/>
</dbReference>
<dbReference type="CDD" id="cd02440">
    <property type="entry name" value="AdoMet_MTases"/>
    <property type="match status" value="1"/>
</dbReference>
<name>A0A973W4D3_9BRAD</name>
<dbReference type="EMBL" id="JAAOLE020000001">
    <property type="protein sequence ID" value="NVI47328.1"/>
    <property type="molecule type" value="Genomic_DNA"/>
</dbReference>
<keyword evidence="1" id="KW-0808">Transferase</keyword>
<reference evidence="4" key="3">
    <citation type="submission" date="2024-03" db="EMBL/GenBank/DDBJ databases">
        <authorList>
            <person name="Bromfield E.S.P."/>
            <person name="Cloutier S."/>
        </authorList>
    </citation>
    <scope>NUCLEOTIDE SEQUENCE</scope>
    <source>
        <strain evidence="4">5S5</strain>
    </source>
</reference>
<keyword evidence="5" id="KW-1185">Reference proteome</keyword>
<evidence type="ECO:0000313" key="3">
    <source>
        <dbReference type="EMBL" id="NVI47328.1"/>
    </source>
</evidence>
<reference evidence="3" key="1">
    <citation type="submission" date="2020-06" db="EMBL/GenBank/DDBJ databases">
        <title>Whole Genome Sequence of Bradyrhizobium sp. Strain 1S1.</title>
        <authorList>
            <person name="Bromfield E.S.P."/>
            <person name="Cloutier S."/>
        </authorList>
    </citation>
    <scope>NUCLEOTIDE SEQUENCE [LARGE SCALE GENOMIC DNA]</scope>
    <source>
        <strain evidence="3">1S1</strain>
    </source>
</reference>
<dbReference type="PANTHER" id="PTHR44068:SF1">
    <property type="entry name" value="HYPOTHETICAL LOC100005854"/>
    <property type="match status" value="1"/>
</dbReference>
<dbReference type="Proteomes" id="UP001432046">
    <property type="component" value="Chromosome"/>
</dbReference>
<organism evidence="3">
    <name type="scientific">Bradyrhizobium septentrionale</name>
    <dbReference type="NCBI Taxonomy" id="1404411"/>
    <lineage>
        <taxon>Bacteria</taxon>
        <taxon>Pseudomonadati</taxon>
        <taxon>Pseudomonadota</taxon>
        <taxon>Alphaproteobacteria</taxon>
        <taxon>Hyphomicrobiales</taxon>
        <taxon>Nitrobacteraceae</taxon>
        <taxon>Bradyrhizobium</taxon>
    </lineage>
</organism>
<dbReference type="GO" id="GO:0032259">
    <property type="term" value="P:methylation"/>
    <property type="evidence" value="ECO:0007669"/>
    <property type="project" value="UniProtKB-KW"/>
</dbReference>
<reference evidence="4" key="2">
    <citation type="journal article" date="2021" name="Int. J. Syst. Evol. Microbiol.">
        <title>Bradyrhizobium septentrionale sp. nov. (sv. septentrionale) and Bradyrhizobium quebecense sp. nov. (sv. septentrionale) associated with legumes native to Canada possess rearranged symbiosis genes and numerous insertion sequences.</title>
        <authorList>
            <person name="Bromfield E.S.P."/>
            <person name="Cloutier S."/>
        </authorList>
    </citation>
    <scope>NUCLEOTIDE SEQUENCE</scope>
    <source>
        <strain evidence="4">5S5</strain>
    </source>
</reference>
<dbReference type="GO" id="GO:0003838">
    <property type="term" value="F:sterol 24-C-methyltransferase activity"/>
    <property type="evidence" value="ECO:0007669"/>
    <property type="project" value="TreeGrafter"/>
</dbReference>
<dbReference type="PANTHER" id="PTHR44068">
    <property type="entry name" value="ZGC:194242"/>
    <property type="match status" value="1"/>
</dbReference>
<dbReference type="Gene3D" id="3.40.50.150">
    <property type="entry name" value="Vaccinia Virus protein VP39"/>
    <property type="match status" value="1"/>
</dbReference>